<feature type="non-terminal residue" evidence="1">
    <location>
        <position position="1"/>
    </location>
</feature>
<sequence length="75" mass="8493">ESASLTEVKLKDIDFEFKDKIRKEKTILFTADDLIEFLDKIKANSSATESAVSGYKVKVNYITSSEIETKLEESL</sequence>
<accession>A0A1J8PQY5</accession>
<dbReference type="AlphaFoldDB" id="A0A1J8PQY5"/>
<dbReference type="EMBL" id="MIQH01000681">
    <property type="protein sequence ID" value="OJA03392.1"/>
    <property type="molecule type" value="Genomic_DNA"/>
</dbReference>
<protein>
    <submittedName>
        <fullName evidence="1">Uncharacterized protein</fullName>
    </submittedName>
</protein>
<dbReference type="Proteomes" id="UP000182798">
    <property type="component" value="Unassembled WGS sequence"/>
</dbReference>
<evidence type="ECO:0000313" key="1">
    <source>
        <dbReference type="EMBL" id="OJA03392.1"/>
    </source>
</evidence>
<comment type="caution">
    <text evidence="1">The sequence shown here is derived from an EMBL/GenBank/DDBJ whole genome shotgun (WGS) entry which is preliminary data.</text>
</comment>
<dbReference type="RefSeq" id="WP_158009359.1">
    <property type="nucleotide sequence ID" value="NZ_MIQH01000681.1"/>
</dbReference>
<reference evidence="2" key="1">
    <citation type="submission" date="2016-09" db="EMBL/GenBank/DDBJ databases">
        <title>Genome Sequence of Bathymodiolus thermophilus sulfur-oxidizing gill endosymbiont.</title>
        <authorList>
            <person name="Ponnudurai R."/>
            <person name="Kleiner M."/>
            <person name="Sayavedra L."/>
            <person name="Thuermer A."/>
            <person name="Felbeck H."/>
            <person name="Schlueter R."/>
            <person name="Schweder T."/>
            <person name="Markert S."/>
        </authorList>
    </citation>
    <scope>NUCLEOTIDE SEQUENCE [LARGE SCALE GENOMIC DNA]</scope>
    <source>
        <strain evidence="2">BAT/CrabSpa'14</strain>
    </source>
</reference>
<organism evidence="1 2">
    <name type="scientific">Bathymodiolus thermophilus thioautotrophic gill symbiont</name>
    <dbReference type="NCBI Taxonomy" id="2360"/>
    <lineage>
        <taxon>Bacteria</taxon>
        <taxon>Pseudomonadati</taxon>
        <taxon>Pseudomonadota</taxon>
        <taxon>Gammaproteobacteria</taxon>
        <taxon>sulfur-oxidizing symbionts</taxon>
    </lineage>
</organism>
<name>A0A1J8PQY5_9GAMM</name>
<evidence type="ECO:0000313" key="2">
    <source>
        <dbReference type="Proteomes" id="UP000182798"/>
    </source>
</evidence>
<gene>
    <name evidence="1" type="ORF">BGC33_03510</name>
</gene>
<proteinExistence type="predicted"/>